<dbReference type="Proteomes" id="UP000323569">
    <property type="component" value="Unassembled WGS sequence"/>
</dbReference>
<proteinExistence type="predicted"/>
<sequence>MLRLITMFETLLSSILLTQSDYFHLTPTNKVAVERRIAEKSFGSDPQINPREISSILNLQPQCGANPANSQIQCTWKEGNRQIKAYWLKPWRFQRWESRGF</sequence>
<organism evidence="1 2">
    <name type="scientific">Microcystis aeruginosa NIES-2519</name>
    <dbReference type="NCBI Taxonomy" id="2303981"/>
    <lineage>
        <taxon>Bacteria</taxon>
        <taxon>Bacillati</taxon>
        <taxon>Cyanobacteriota</taxon>
        <taxon>Cyanophyceae</taxon>
        <taxon>Oscillatoriophycideae</taxon>
        <taxon>Chroococcales</taxon>
        <taxon>Microcystaceae</taxon>
        <taxon>Microcystis</taxon>
    </lineage>
</organism>
<dbReference type="EMBL" id="BHVO01000066">
    <property type="protein sequence ID" value="GCA71751.1"/>
    <property type="molecule type" value="Genomic_DNA"/>
</dbReference>
<accession>A0A5A5RF16</accession>
<protein>
    <submittedName>
        <fullName evidence="1">Uncharacterized protein</fullName>
    </submittedName>
</protein>
<name>A0A5A5RF16_MICAE</name>
<comment type="caution">
    <text evidence="1">The sequence shown here is derived from an EMBL/GenBank/DDBJ whole genome shotgun (WGS) entry which is preliminary data.</text>
</comment>
<gene>
    <name evidence="1" type="ORF">MiYa_03293</name>
</gene>
<reference evidence="1 2" key="1">
    <citation type="submission" date="2018-09" db="EMBL/GenBank/DDBJ databases">
        <title>Evolutionary history of phycoerythrin pigmentation in the water bloom-forming cyanobacterium Microcystis aeruginosa.</title>
        <authorList>
            <person name="Tanabe Y."/>
            <person name="Tanabe Y."/>
            <person name="Yamaguchi H."/>
        </authorList>
    </citation>
    <scope>NUCLEOTIDE SEQUENCE [LARGE SCALE GENOMIC DNA]</scope>
    <source>
        <strain evidence="1 2">NIES-2519</strain>
    </source>
</reference>
<dbReference type="AlphaFoldDB" id="A0A5A5RF16"/>
<evidence type="ECO:0000313" key="2">
    <source>
        <dbReference type="Proteomes" id="UP000323569"/>
    </source>
</evidence>
<evidence type="ECO:0000313" key="1">
    <source>
        <dbReference type="EMBL" id="GCA71751.1"/>
    </source>
</evidence>